<comment type="caution">
    <text evidence="2">The sequence shown here is derived from an EMBL/GenBank/DDBJ whole genome shotgun (WGS) entry which is preliminary data.</text>
</comment>
<reference evidence="2 3" key="1">
    <citation type="journal article" date="2019" name="Sci. Rep.">
        <title>Colletotrichum shisoi sp. nov., an anthracnose pathogen of Perilla frutescens in Japan: molecular phylogenetic, morphological and genomic evidence.</title>
        <authorList>
            <person name="Gan P."/>
            <person name="Tsushima A."/>
            <person name="Hiroyama R."/>
            <person name="Narusaka M."/>
            <person name="Takano Y."/>
            <person name="Narusaka Y."/>
            <person name="Kawaradani M."/>
            <person name="Damm U."/>
            <person name="Shirasu K."/>
        </authorList>
    </citation>
    <scope>NUCLEOTIDE SEQUENCE [LARGE SCALE GENOMIC DNA]</scope>
    <source>
        <strain evidence="2 3">PG-2018a</strain>
    </source>
</reference>
<feature type="region of interest" description="Disordered" evidence="1">
    <location>
        <begin position="1"/>
        <end position="24"/>
    </location>
</feature>
<accession>A0A5Q4BRM7</accession>
<evidence type="ECO:0000256" key="1">
    <source>
        <dbReference type="SAM" id="MobiDB-lite"/>
    </source>
</evidence>
<protein>
    <submittedName>
        <fullName evidence="2">Uncharacterized protein</fullName>
    </submittedName>
</protein>
<sequence length="182" mass="20132">MPQLDNEPSPTDVSQVASASPENKRRVADLSDACVDAAVFMSEMCSEALDSRTIMGNMCILKFVLAQAQQGNIQCRCRTHIRNSVVQTGGPQLCGQKGGILSSNRQLCTNLTQDFTDTDCRAFGDSFFATCGTARSAIKRGIYKREVTPIQKRPRTGWQFGREPLGLQIVSRRPIPDRFSRK</sequence>
<name>A0A5Q4BRM7_9PEZI</name>
<feature type="compositionally biased region" description="Polar residues" evidence="1">
    <location>
        <begin position="1"/>
        <end position="21"/>
    </location>
</feature>
<dbReference type="EMBL" id="PUHP01000535">
    <property type="protein sequence ID" value="TQN69336.1"/>
    <property type="molecule type" value="Genomic_DNA"/>
</dbReference>
<evidence type="ECO:0000313" key="3">
    <source>
        <dbReference type="Proteomes" id="UP000326340"/>
    </source>
</evidence>
<evidence type="ECO:0000313" key="2">
    <source>
        <dbReference type="EMBL" id="TQN69336.1"/>
    </source>
</evidence>
<gene>
    <name evidence="2" type="ORF">CSHISOI_06019</name>
</gene>
<keyword evidence="3" id="KW-1185">Reference proteome</keyword>
<dbReference type="AlphaFoldDB" id="A0A5Q4BRM7"/>
<dbReference type="OrthoDB" id="4796176at2759"/>
<organism evidence="2 3">
    <name type="scientific">Colletotrichum shisoi</name>
    <dbReference type="NCBI Taxonomy" id="2078593"/>
    <lineage>
        <taxon>Eukaryota</taxon>
        <taxon>Fungi</taxon>
        <taxon>Dikarya</taxon>
        <taxon>Ascomycota</taxon>
        <taxon>Pezizomycotina</taxon>
        <taxon>Sordariomycetes</taxon>
        <taxon>Hypocreomycetidae</taxon>
        <taxon>Glomerellales</taxon>
        <taxon>Glomerellaceae</taxon>
        <taxon>Colletotrichum</taxon>
        <taxon>Colletotrichum destructivum species complex</taxon>
    </lineage>
</organism>
<proteinExistence type="predicted"/>
<dbReference type="Proteomes" id="UP000326340">
    <property type="component" value="Unassembled WGS sequence"/>
</dbReference>